<feature type="chain" id="PRO_5043452322" description="Ricin B lectin domain-containing protein" evidence="4">
    <location>
        <begin position="23"/>
        <end position="689"/>
    </location>
</feature>
<accession>A0AAW0YJD4</accession>
<dbReference type="AlphaFoldDB" id="A0AAW0YJD4"/>
<evidence type="ECO:0000313" key="8">
    <source>
        <dbReference type="Proteomes" id="UP001388673"/>
    </source>
</evidence>
<protein>
    <recommendedName>
        <fullName evidence="9">Ricin B lectin domain-containing protein</fullName>
    </recommendedName>
</protein>
<keyword evidence="3" id="KW-0326">Glycosidase</keyword>
<dbReference type="InterPro" id="IPR017853">
    <property type="entry name" value="GH"/>
</dbReference>
<dbReference type="InterPro" id="IPR001547">
    <property type="entry name" value="Glyco_hydro_5"/>
</dbReference>
<dbReference type="RefSeq" id="XP_066801813.1">
    <property type="nucleotide sequence ID" value="XM_066947399.1"/>
</dbReference>
<dbReference type="GeneID" id="92181558"/>
<organism evidence="7 8">
    <name type="scientific">Kwoniella newhampshirensis</name>
    <dbReference type="NCBI Taxonomy" id="1651941"/>
    <lineage>
        <taxon>Eukaryota</taxon>
        <taxon>Fungi</taxon>
        <taxon>Dikarya</taxon>
        <taxon>Basidiomycota</taxon>
        <taxon>Agaricomycotina</taxon>
        <taxon>Tremellomycetes</taxon>
        <taxon>Tremellales</taxon>
        <taxon>Cryptococcaceae</taxon>
        <taxon>Kwoniella</taxon>
    </lineage>
</organism>
<evidence type="ECO:0000256" key="2">
    <source>
        <dbReference type="ARBA" id="ARBA00022801"/>
    </source>
</evidence>
<reference evidence="7 8" key="1">
    <citation type="journal article" date="2024" name="bioRxiv">
        <title>Comparative genomics of Cryptococcus and Kwoniella reveals pathogenesis evolution and contrasting karyotype dynamics via intercentromeric recombination or chromosome fusion.</title>
        <authorList>
            <person name="Coelho M.A."/>
            <person name="David-Palma M."/>
            <person name="Shea T."/>
            <person name="Bowers K."/>
            <person name="McGinley-Smith S."/>
            <person name="Mohammad A.W."/>
            <person name="Gnirke A."/>
            <person name="Yurkov A.M."/>
            <person name="Nowrousian M."/>
            <person name="Sun S."/>
            <person name="Cuomo C.A."/>
            <person name="Heitman J."/>
        </authorList>
    </citation>
    <scope>NUCLEOTIDE SEQUENCE [LARGE SCALE GENOMIC DNA]</scope>
    <source>
        <strain evidence="7 8">CBS 13917</strain>
    </source>
</reference>
<proteinExistence type="inferred from homology"/>
<evidence type="ECO:0008006" key="9">
    <source>
        <dbReference type="Google" id="ProtNLM"/>
    </source>
</evidence>
<dbReference type="InterPro" id="IPR000772">
    <property type="entry name" value="Ricin_B_lectin"/>
</dbReference>
<sequence length="689" mass="75223">MSSIIYTTALLSLFSFLPSVFAAAPSAGTTYVVSPTGNTDLCIAPKNNWEGSHLVLKDCDEDDTAWEWTGSQFKNTATDLCVDMTDGGRWSGNKMQVWGCFDYNTNQQYSTDGAMIHWDNFCWDLTDGKHEEGTVVQIWSCYSWNTNQQWTFTEVEEVDDCDSDSTTDTPVALGSAAITSFTATDVATLTASDSLTATASVTDSLLGEGLWVTNGGASEYTRHKHHTSTTSAAQSQSTSTDAWANATLSESLINATASVTTAFGTATATATNSASTAVATPVSTGAATSSGYLQTSGNKVVDSSGNTVVLRGTNIGGWLVWEDWMCGITDNQSPDRFPMTTLTNRFGNDKAMTLWETWISNWLTETDFDYLQEIGFNVIRLPFSFRSVQNADGSWRDDAFKHMDWAVAQAKARGIYVIIDFHIWAGQEASYSAISENTDDGASQRAAAGEIWKKVAAHYLGESIIFGFDIINEPTGSWGDKLQQDLYNAVRSVDANRIIIHESISTNPANYGWTNVVYSIHEYNMMGSDLGSNKQQWASGVQAYIDMWSGYNIPTLLGEFMADGDTLSYIIDQANSQGLSWLTWAHSTVNMGRWGLWNHGDSMRVSVDSDSFESIQSAWSNMPSVQKSNIIYDQLKAGAGGSTNVKRDVSTPTNVNSPRADRTKRLVTARHGGRSRRNAAHGNVKGVSF</sequence>
<evidence type="ECO:0000256" key="1">
    <source>
        <dbReference type="ARBA" id="ARBA00005641"/>
    </source>
</evidence>
<dbReference type="Pfam" id="PF00652">
    <property type="entry name" value="Ricin_B_lectin"/>
    <property type="match status" value="1"/>
</dbReference>
<dbReference type="Pfam" id="PF00150">
    <property type="entry name" value="Cellulase"/>
    <property type="match status" value="1"/>
</dbReference>
<dbReference type="SUPFAM" id="SSF51445">
    <property type="entry name" value="(Trans)glycosidases"/>
    <property type="match status" value="1"/>
</dbReference>
<dbReference type="Gene3D" id="3.20.20.80">
    <property type="entry name" value="Glycosidases"/>
    <property type="match status" value="1"/>
</dbReference>
<feature type="domain" description="Glycoside hydrolase family 5" evidence="5">
    <location>
        <begin position="355"/>
        <end position="586"/>
    </location>
</feature>
<evidence type="ECO:0000259" key="5">
    <source>
        <dbReference type="Pfam" id="PF00150"/>
    </source>
</evidence>
<dbReference type="SUPFAM" id="SSF50370">
    <property type="entry name" value="Ricin B-like lectins"/>
    <property type="match status" value="1"/>
</dbReference>
<dbReference type="GO" id="GO:0008422">
    <property type="term" value="F:beta-glucosidase activity"/>
    <property type="evidence" value="ECO:0007669"/>
    <property type="project" value="TreeGrafter"/>
</dbReference>
<evidence type="ECO:0000313" key="7">
    <source>
        <dbReference type="EMBL" id="KAK8850382.1"/>
    </source>
</evidence>
<dbReference type="PANTHER" id="PTHR31297:SF42">
    <property type="entry name" value="GLYCOSIDE HYDROLASE FAMILY 5 DOMAIN-CONTAINING PROTEIN"/>
    <property type="match status" value="1"/>
</dbReference>
<evidence type="ECO:0000256" key="4">
    <source>
        <dbReference type="SAM" id="SignalP"/>
    </source>
</evidence>
<comment type="caution">
    <text evidence="7">The sequence shown here is derived from an EMBL/GenBank/DDBJ whole genome shotgun (WGS) entry which is preliminary data.</text>
</comment>
<comment type="similarity">
    <text evidence="1">Belongs to the glycosyl hydrolase 5 (cellulase A) family.</text>
</comment>
<keyword evidence="2" id="KW-0378">Hydrolase</keyword>
<keyword evidence="8" id="KW-1185">Reference proteome</keyword>
<dbReference type="KEGG" id="kne:92181558"/>
<dbReference type="GO" id="GO:0009251">
    <property type="term" value="P:glucan catabolic process"/>
    <property type="evidence" value="ECO:0007669"/>
    <property type="project" value="TreeGrafter"/>
</dbReference>
<dbReference type="PANTHER" id="PTHR31297">
    <property type="entry name" value="GLUCAN ENDO-1,6-BETA-GLUCOSIDASE B"/>
    <property type="match status" value="1"/>
</dbReference>
<evidence type="ECO:0000256" key="3">
    <source>
        <dbReference type="ARBA" id="ARBA00023295"/>
    </source>
</evidence>
<dbReference type="PROSITE" id="PS50231">
    <property type="entry name" value="RICIN_B_LECTIN"/>
    <property type="match status" value="1"/>
</dbReference>
<keyword evidence="4" id="KW-0732">Signal</keyword>
<dbReference type="GO" id="GO:0005576">
    <property type="term" value="C:extracellular region"/>
    <property type="evidence" value="ECO:0007669"/>
    <property type="project" value="TreeGrafter"/>
</dbReference>
<feature type="signal peptide" evidence="4">
    <location>
        <begin position="1"/>
        <end position="22"/>
    </location>
</feature>
<feature type="domain" description="Ricin B lectin" evidence="6">
    <location>
        <begin position="38"/>
        <end position="150"/>
    </location>
</feature>
<name>A0AAW0YJD4_9TREE</name>
<dbReference type="Gene3D" id="2.80.10.50">
    <property type="match status" value="2"/>
</dbReference>
<dbReference type="InterPro" id="IPR050386">
    <property type="entry name" value="Glycosyl_hydrolase_5"/>
</dbReference>
<evidence type="ECO:0000259" key="6">
    <source>
        <dbReference type="Pfam" id="PF00652"/>
    </source>
</evidence>
<dbReference type="InterPro" id="IPR035992">
    <property type="entry name" value="Ricin_B-like_lectins"/>
</dbReference>
<dbReference type="Proteomes" id="UP001388673">
    <property type="component" value="Unassembled WGS sequence"/>
</dbReference>
<gene>
    <name evidence="7" type="ORF">IAR55_004300</name>
</gene>
<dbReference type="GO" id="GO:0009986">
    <property type="term" value="C:cell surface"/>
    <property type="evidence" value="ECO:0007669"/>
    <property type="project" value="TreeGrafter"/>
</dbReference>
<dbReference type="EMBL" id="JBCAWK010000008">
    <property type="protein sequence ID" value="KAK8850382.1"/>
    <property type="molecule type" value="Genomic_DNA"/>
</dbReference>